<reference evidence="11" key="1">
    <citation type="journal article" date="2018" name="Genome Biol.">
        <title>SKESA: strategic k-mer extension for scrupulous assemblies.</title>
        <authorList>
            <person name="Souvorov A."/>
            <person name="Agarwala R."/>
            <person name="Lipman D.J."/>
        </authorList>
    </citation>
    <scope>NUCLEOTIDE SEQUENCE</scope>
    <source>
        <strain evidence="11">MISC063</strain>
    </source>
</reference>
<keyword evidence="3" id="KW-0997">Cell inner membrane</keyword>
<dbReference type="InterPro" id="IPR012549">
    <property type="entry name" value="EptA-like_N"/>
</dbReference>
<protein>
    <submittedName>
        <fullName evidence="11">Kdo(2)-lipid A phosphoethanolamine 7''-transferase</fullName>
        <ecNumber evidence="11">2.7.8.42</ecNumber>
    </submittedName>
    <submittedName>
        <fullName evidence="13 14">Phosphoethanolamine transferase</fullName>
        <ecNumber evidence="13 14">2.7.-.-</ecNumber>
    </submittedName>
</protein>
<dbReference type="InterPro" id="IPR058130">
    <property type="entry name" value="PEA_transf_C"/>
</dbReference>
<evidence type="ECO:0000256" key="6">
    <source>
        <dbReference type="ARBA" id="ARBA00022989"/>
    </source>
</evidence>
<dbReference type="Proteomes" id="UP000345637">
    <property type="component" value="Unassembled WGS sequence"/>
</dbReference>
<feature type="transmembrane region" description="Helical" evidence="8">
    <location>
        <begin position="160"/>
        <end position="178"/>
    </location>
</feature>
<feature type="transmembrane region" description="Helical" evidence="8">
    <location>
        <begin position="119"/>
        <end position="139"/>
    </location>
</feature>
<evidence type="ECO:0000256" key="2">
    <source>
        <dbReference type="ARBA" id="ARBA00022475"/>
    </source>
</evidence>
<evidence type="ECO:0000313" key="12">
    <source>
        <dbReference type="EMBL" id="RWT24478.1"/>
    </source>
</evidence>
<dbReference type="EMBL" id="QKOX01000005">
    <property type="protein sequence ID" value="RWT24478.1"/>
    <property type="molecule type" value="Genomic_DNA"/>
</dbReference>
<dbReference type="PANTHER" id="PTHR30443">
    <property type="entry name" value="INNER MEMBRANE PROTEIN"/>
    <property type="match status" value="1"/>
</dbReference>
<feature type="domain" description="Phosphoethanolamine transferase N-terminal" evidence="10">
    <location>
        <begin position="60"/>
        <end position="167"/>
    </location>
</feature>
<dbReference type="GO" id="GO:0009244">
    <property type="term" value="P:lipopolysaccharide core region biosynthetic process"/>
    <property type="evidence" value="ECO:0007669"/>
    <property type="project" value="TreeGrafter"/>
</dbReference>
<comment type="subcellular location">
    <subcellularLocation>
        <location evidence="1">Cell inner membrane</location>
        <topology evidence="1">Multi-pass membrane protein</topology>
    </subcellularLocation>
</comment>
<dbReference type="EC" id="2.7.8.42" evidence="11"/>
<dbReference type="PANTHER" id="PTHR30443:SF3">
    <property type="entry name" value="KDO(2)-LIPID A PHOSPHOETHANOLAMINE 7''-TRANSFERASE"/>
    <property type="match status" value="1"/>
</dbReference>
<evidence type="ECO:0000313" key="11">
    <source>
        <dbReference type="EMBL" id="HAT1604872.1"/>
    </source>
</evidence>
<reference evidence="12 16" key="2">
    <citation type="submission" date="2018-06" db="EMBL/GenBank/DDBJ databases">
        <title>Carbapenemase-producing Enterobacteriaceae present in wastewater treatment plant effluent and nearby surface waters in the US.</title>
        <authorList>
            <person name="Mathys D.A."/>
            <person name="Mollenkopf D.F."/>
            <person name="Feicht S.M."/>
            <person name="Adams R.J."/>
            <person name="Albers A.L."/>
            <person name="Stuever D.M."/>
            <person name="Daniels J.B."/>
            <person name="Wittum T.E."/>
        </authorList>
    </citation>
    <scope>NUCLEOTIDE SEQUENCE [LARGE SCALE GENOMIC DNA]</scope>
    <source>
        <strain evidence="12 16">GEO_47_Down_B</strain>
    </source>
</reference>
<evidence type="ECO:0000256" key="5">
    <source>
        <dbReference type="ARBA" id="ARBA00022692"/>
    </source>
</evidence>
<keyword evidence="7 8" id="KW-0472">Membrane</keyword>
<dbReference type="Proteomes" id="UP000288843">
    <property type="component" value="Unassembled WGS sequence"/>
</dbReference>
<feature type="transmembrane region" description="Helical" evidence="8">
    <location>
        <begin position="75"/>
        <end position="99"/>
    </location>
</feature>
<keyword evidence="4 14" id="KW-0808">Transferase</keyword>
<dbReference type="SUPFAM" id="SSF53649">
    <property type="entry name" value="Alkaline phosphatase-like"/>
    <property type="match status" value="1"/>
</dbReference>
<dbReference type="CDD" id="cd16017">
    <property type="entry name" value="LptA"/>
    <property type="match status" value="1"/>
</dbReference>
<dbReference type="KEGG" id="rpln:B1209_00990"/>
<dbReference type="Proteomes" id="UP000864422">
    <property type="component" value="Unassembled WGS sequence"/>
</dbReference>
<dbReference type="InterPro" id="IPR040423">
    <property type="entry name" value="PEA_transferase"/>
</dbReference>
<feature type="transmembrane region" description="Helical" evidence="8">
    <location>
        <begin position="12"/>
        <end position="30"/>
    </location>
</feature>
<evidence type="ECO:0000256" key="1">
    <source>
        <dbReference type="ARBA" id="ARBA00004429"/>
    </source>
</evidence>
<feature type="domain" description="Sulfatase N-terminal" evidence="9">
    <location>
        <begin position="249"/>
        <end position="538"/>
    </location>
</feature>
<proteinExistence type="predicted"/>
<keyword evidence="6 8" id="KW-1133">Transmembrane helix</keyword>
<evidence type="ECO:0000256" key="3">
    <source>
        <dbReference type="ARBA" id="ARBA00022519"/>
    </source>
</evidence>
<evidence type="ECO:0000259" key="10">
    <source>
        <dbReference type="Pfam" id="PF08019"/>
    </source>
</evidence>
<dbReference type="EMBL" id="DACSEA010000003">
    <property type="protein sequence ID" value="HAT1604872.1"/>
    <property type="molecule type" value="Genomic_DNA"/>
</dbReference>
<dbReference type="GO" id="GO:0005886">
    <property type="term" value="C:plasma membrane"/>
    <property type="evidence" value="ECO:0007669"/>
    <property type="project" value="UniProtKB-SubCell"/>
</dbReference>
<dbReference type="Pfam" id="PF00884">
    <property type="entry name" value="Sulfatase"/>
    <property type="match status" value="1"/>
</dbReference>
<evidence type="ECO:0000313" key="14">
    <source>
        <dbReference type="EMBL" id="VFS69823.1"/>
    </source>
</evidence>
<dbReference type="GO" id="GO:0043838">
    <property type="term" value="F:phosphatidylethanolamine:Kdo2-lipid A phosphoethanolamine transferase activity"/>
    <property type="evidence" value="ECO:0007669"/>
    <property type="project" value="TreeGrafter"/>
</dbReference>
<dbReference type="AlphaFoldDB" id="A0A2X2EBV2"/>
<keyword evidence="2" id="KW-1003">Cell membrane</keyword>
<evidence type="ECO:0000313" key="15">
    <source>
        <dbReference type="Proteomes" id="UP000078124"/>
    </source>
</evidence>
<dbReference type="Proteomes" id="UP000078124">
    <property type="component" value="Unassembled WGS sequence"/>
</dbReference>
<gene>
    <name evidence="14" type="primary">eptB</name>
    <name evidence="12" type="ORF">DN603_06700</name>
    <name evidence="11" type="ORF">I8Y23_001160</name>
    <name evidence="14" type="ORF">NCTC12998_03656</name>
    <name evidence="13" type="ORF">SAMEA2273876_03480</name>
</gene>
<dbReference type="RefSeq" id="WP_032690322.1">
    <property type="nucleotide sequence ID" value="NZ_ABZSJN020000294.1"/>
</dbReference>
<dbReference type="Gene3D" id="3.40.720.10">
    <property type="entry name" value="Alkaline Phosphatase, subunit A"/>
    <property type="match status" value="1"/>
</dbReference>
<sequence>MNYIRTMTQQKVSLWLALYIGWFMNVAVLFRRLDGYAQEFTLWKGLSGIVELVATVLVTFFLLRVLSLLGRRVWRILATLVVIFSAAASYYMTFLNVVIGYGIIASVMTTDIDLSQEVVGWYLILWLALVSAPPLLLIWSNRCQHTLLRQIRTPGQRVKNIAIVALAGLMVWGPIRLLELRQKDVERSSEVDMPSYGGVIANSYLPSNWLSALGLYAWAQVDESSDNKSLINPAKKFTYVEPQGLDDTYVVFIIGETTRWDHMGILGYGRNTTPKLAQEKNLVAFRGYSCDTATKLSLRCMFVREGGAEDNPQRTLKEQNVFAVLHQLGFTGDLYAMQSEMWFYSNTMANSIAYREQIGAEPRNRGKSVDDMLLVDEVKRSLTKNNQGKHLIILHTKGSHFNYTQRYPRSFAQWQPECVGVDSKCSKAELINSYDNSVTYVDHFIVSVLDQLRDKKAIVFYAADHGESINEHEHLHGTPRKMAPPEQFRVPMMVWMSDKYLAAPDHAASFARLKEQAAMKVPRRHVELYDTIMGCLGYTSPDGGINENNNWCRVADAGKTVAK</sequence>
<reference evidence="14 17" key="3">
    <citation type="submission" date="2019-03" db="EMBL/GenBank/DDBJ databases">
        <authorList>
            <consortium name="Pathogen Informatics"/>
        </authorList>
    </citation>
    <scope>NUCLEOTIDE SEQUENCE [LARGE SCALE GENOMIC DNA]</scope>
    <source>
        <strain evidence="13 15">2880STDY5682802</strain>
        <strain evidence="14 17">NCTC12998</strain>
    </source>
</reference>
<name>A0A2X2EBV2_RAOPL</name>
<evidence type="ECO:0000313" key="13">
    <source>
        <dbReference type="EMBL" id="SBM28580.1"/>
    </source>
</evidence>
<dbReference type="EMBL" id="FLAC01000014">
    <property type="protein sequence ID" value="SBM28580.1"/>
    <property type="molecule type" value="Genomic_DNA"/>
</dbReference>
<evidence type="ECO:0000256" key="8">
    <source>
        <dbReference type="SAM" id="Phobius"/>
    </source>
</evidence>
<dbReference type="GO" id="GO:0009245">
    <property type="term" value="P:lipid A biosynthetic process"/>
    <property type="evidence" value="ECO:0007669"/>
    <property type="project" value="TreeGrafter"/>
</dbReference>
<feature type="transmembrane region" description="Helical" evidence="8">
    <location>
        <begin position="42"/>
        <end position="63"/>
    </location>
</feature>
<dbReference type="EMBL" id="CAADJE010000024">
    <property type="protein sequence ID" value="VFS69823.1"/>
    <property type="molecule type" value="Genomic_DNA"/>
</dbReference>
<reference evidence="11" key="4">
    <citation type="submission" date="2020-11" db="EMBL/GenBank/DDBJ databases">
        <authorList>
            <consortium name="NCBI Pathogen Detection Project"/>
        </authorList>
    </citation>
    <scope>NUCLEOTIDE SEQUENCE</scope>
    <source>
        <strain evidence="11">MISC063</strain>
    </source>
</reference>
<dbReference type="InterPro" id="IPR017850">
    <property type="entry name" value="Alkaline_phosphatase_core_sf"/>
</dbReference>
<evidence type="ECO:0000313" key="16">
    <source>
        <dbReference type="Proteomes" id="UP000288843"/>
    </source>
</evidence>
<dbReference type="Pfam" id="PF08019">
    <property type="entry name" value="EptA_B_N"/>
    <property type="match status" value="1"/>
</dbReference>
<dbReference type="InterPro" id="IPR000917">
    <property type="entry name" value="Sulfatase_N"/>
</dbReference>
<dbReference type="GeneID" id="57427776"/>
<accession>A0A2X2EBV2</accession>
<evidence type="ECO:0000256" key="4">
    <source>
        <dbReference type="ARBA" id="ARBA00022679"/>
    </source>
</evidence>
<organism evidence="14 17">
    <name type="scientific">Raoultella planticola</name>
    <name type="common">Klebsiella planticola</name>
    <dbReference type="NCBI Taxonomy" id="575"/>
    <lineage>
        <taxon>Bacteria</taxon>
        <taxon>Pseudomonadati</taxon>
        <taxon>Pseudomonadota</taxon>
        <taxon>Gammaproteobacteria</taxon>
        <taxon>Enterobacterales</taxon>
        <taxon>Enterobacteriaceae</taxon>
        <taxon>Klebsiella/Raoultella group</taxon>
        <taxon>Raoultella</taxon>
    </lineage>
</organism>
<evidence type="ECO:0000256" key="7">
    <source>
        <dbReference type="ARBA" id="ARBA00023136"/>
    </source>
</evidence>
<evidence type="ECO:0000259" key="9">
    <source>
        <dbReference type="Pfam" id="PF00884"/>
    </source>
</evidence>
<dbReference type="EC" id="2.7.-.-" evidence="13 14"/>
<dbReference type="NCBIfam" id="NF008593">
    <property type="entry name" value="PRK11560.1"/>
    <property type="match status" value="1"/>
</dbReference>
<evidence type="ECO:0000313" key="17">
    <source>
        <dbReference type="Proteomes" id="UP000345637"/>
    </source>
</evidence>
<keyword evidence="5 8" id="KW-0812">Transmembrane</keyword>